<gene>
    <name evidence="8" type="ORF">ADS79_32050</name>
    <name evidence="7" type="ORF">BRE01_28090</name>
</gene>
<organism evidence="8 9">
    <name type="scientific">Brevibacillus reuszeri</name>
    <dbReference type="NCBI Taxonomy" id="54915"/>
    <lineage>
        <taxon>Bacteria</taxon>
        <taxon>Bacillati</taxon>
        <taxon>Bacillota</taxon>
        <taxon>Bacilli</taxon>
        <taxon>Bacillales</taxon>
        <taxon>Paenibacillaceae</taxon>
        <taxon>Brevibacillus</taxon>
    </lineage>
</organism>
<dbReference type="PANTHER" id="PTHR43280">
    <property type="entry name" value="ARAC-FAMILY TRANSCRIPTIONAL REGULATOR"/>
    <property type="match status" value="1"/>
</dbReference>
<dbReference type="PROSITE" id="PS00041">
    <property type="entry name" value="HTH_ARAC_FAMILY_1"/>
    <property type="match status" value="1"/>
</dbReference>
<keyword evidence="2" id="KW-0238">DNA-binding</keyword>
<dbReference type="SUPFAM" id="SSF52172">
    <property type="entry name" value="CheY-like"/>
    <property type="match status" value="1"/>
</dbReference>
<dbReference type="RefSeq" id="WP_049742536.1">
    <property type="nucleotide sequence ID" value="NZ_BJON01000010.1"/>
</dbReference>
<comment type="caution">
    <text evidence="8">The sequence shown here is derived from an EMBL/GenBank/DDBJ whole genome shotgun (WGS) entry which is preliminary data.</text>
</comment>
<feature type="domain" description="HTH araC/xylS-type" evidence="5">
    <location>
        <begin position="396"/>
        <end position="495"/>
    </location>
</feature>
<dbReference type="InterPro" id="IPR018062">
    <property type="entry name" value="HTH_AraC-typ_CS"/>
</dbReference>
<dbReference type="EMBL" id="LGIQ01000017">
    <property type="protein sequence ID" value="KNB68608.1"/>
    <property type="molecule type" value="Genomic_DNA"/>
</dbReference>
<evidence type="ECO:0000259" key="5">
    <source>
        <dbReference type="PROSITE" id="PS01124"/>
    </source>
</evidence>
<reference evidence="9" key="1">
    <citation type="submission" date="2015-07" db="EMBL/GenBank/DDBJ databases">
        <title>Genome sequencing project for genomic taxonomy and phylogenomics of Bacillus-like bacteria.</title>
        <authorList>
            <person name="Liu B."/>
            <person name="Wang J."/>
            <person name="Zhu Y."/>
            <person name="Liu G."/>
            <person name="Chen Q."/>
            <person name="Chen Z."/>
            <person name="Lan J."/>
            <person name="Che J."/>
            <person name="Ge C."/>
            <person name="Shi H."/>
            <person name="Pan Z."/>
            <person name="Liu X."/>
        </authorList>
    </citation>
    <scope>NUCLEOTIDE SEQUENCE [LARGE SCALE GENOMIC DNA]</scope>
    <source>
        <strain evidence="9">DSM 9887</strain>
    </source>
</reference>
<evidence type="ECO:0000256" key="4">
    <source>
        <dbReference type="PROSITE-ProRule" id="PRU00169"/>
    </source>
</evidence>
<reference evidence="7 10" key="3">
    <citation type="submission" date="2019-06" db="EMBL/GenBank/DDBJ databases">
        <title>Whole genome shotgun sequence of Brevibacillus reuszeri NBRC 15719.</title>
        <authorList>
            <person name="Hosoyama A."/>
            <person name="Uohara A."/>
            <person name="Ohji S."/>
            <person name="Ichikawa N."/>
        </authorList>
    </citation>
    <scope>NUCLEOTIDE SEQUENCE [LARGE SCALE GENOMIC DNA]</scope>
    <source>
        <strain evidence="7 10">NBRC 15719</strain>
    </source>
</reference>
<dbReference type="Proteomes" id="UP000036834">
    <property type="component" value="Unassembled WGS sequence"/>
</dbReference>
<dbReference type="Gene3D" id="3.40.50.2300">
    <property type="match status" value="1"/>
</dbReference>
<proteinExistence type="predicted"/>
<dbReference type="InterPro" id="IPR001789">
    <property type="entry name" value="Sig_transdc_resp-reg_receiver"/>
</dbReference>
<evidence type="ECO:0000313" key="7">
    <source>
        <dbReference type="EMBL" id="GED69107.1"/>
    </source>
</evidence>
<dbReference type="InterPro" id="IPR009057">
    <property type="entry name" value="Homeodomain-like_sf"/>
</dbReference>
<feature type="domain" description="Response regulatory" evidence="6">
    <location>
        <begin position="3"/>
        <end position="119"/>
    </location>
</feature>
<accession>A0A0K9YIT7</accession>
<dbReference type="PATRIC" id="fig|54915.3.peg.508"/>
<dbReference type="GO" id="GO:0043565">
    <property type="term" value="F:sequence-specific DNA binding"/>
    <property type="evidence" value="ECO:0007669"/>
    <property type="project" value="InterPro"/>
</dbReference>
<evidence type="ECO:0000259" key="6">
    <source>
        <dbReference type="PROSITE" id="PS50110"/>
    </source>
</evidence>
<dbReference type="GO" id="GO:0000160">
    <property type="term" value="P:phosphorelay signal transduction system"/>
    <property type="evidence" value="ECO:0007669"/>
    <property type="project" value="InterPro"/>
</dbReference>
<dbReference type="PRINTS" id="PR00032">
    <property type="entry name" value="HTHARAC"/>
</dbReference>
<dbReference type="AlphaFoldDB" id="A0A0K9YIT7"/>
<dbReference type="GO" id="GO:0003700">
    <property type="term" value="F:DNA-binding transcription factor activity"/>
    <property type="evidence" value="ECO:0007669"/>
    <property type="project" value="InterPro"/>
</dbReference>
<dbReference type="Pfam" id="PF12833">
    <property type="entry name" value="HTH_18"/>
    <property type="match status" value="1"/>
</dbReference>
<keyword evidence="10" id="KW-1185">Reference proteome</keyword>
<evidence type="ECO:0000256" key="3">
    <source>
        <dbReference type="ARBA" id="ARBA00023163"/>
    </source>
</evidence>
<dbReference type="Gene3D" id="1.10.10.60">
    <property type="entry name" value="Homeodomain-like"/>
    <property type="match status" value="2"/>
</dbReference>
<dbReference type="PROSITE" id="PS01124">
    <property type="entry name" value="HTH_ARAC_FAMILY_2"/>
    <property type="match status" value="1"/>
</dbReference>
<dbReference type="InterPro" id="IPR011006">
    <property type="entry name" value="CheY-like_superfamily"/>
</dbReference>
<dbReference type="PANTHER" id="PTHR43280:SF2">
    <property type="entry name" value="HTH-TYPE TRANSCRIPTIONAL REGULATOR EXSA"/>
    <property type="match status" value="1"/>
</dbReference>
<name>A0A0K9YIT7_9BACL</name>
<dbReference type="PROSITE" id="PS50110">
    <property type="entry name" value="RESPONSE_REGULATORY"/>
    <property type="match status" value="1"/>
</dbReference>
<sequence length="498" mass="58153">MPSIMIADRDPNERTGMSWLVSSCAIPYKQVLSAGTMAEVFQLMESQTPEVICLELDMIGKGQWERLKLLVEQYKPTVLVTTAEATFERAMQGIELHARDLWIKPQTPEYIRRVLTRCCQERISRNQINQEVSGSTGLFREVSYLDLFFPRPMHGNAYAMMLAQLEDPKRHPELLRFFEDYPFRDKPILLPLSDGIVGVFPLDDPESVTHLHQTGKRLLMDWEGGGDSPLFLVMYDSRQREQSLHEAYKDASQALSIRFFKGYRQLWIVDDHVEWTTIDPFLTPSEQRLWVDMLHGSDQEELKQWMYKHFSYKEAPFPDPGILRIRLTSILAQVRRYMKSHGLDHGVLEQEYHRVFETILYSPILYRIVACLLLFIQSLMDLVQKQGDEVRADVIEQAIRYMERRYTDAALRLEDVARHVDRSPAYFSTLFTQKQGTSFRQLLTAMRVKEAQRLLMETTLSIGEIAHRTGFVNANYFSKIFKEKLGTTPRLLRNQKKR</sequence>
<keyword evidence="1" id="KW-0805">Transcription regulation</keyword>
<evidence type="ECO:0000313" key="8">
    <source>
        <dbReference type="EMBL" id="KNB68608.1"/>
    </source>
</evidence>
<dbReference type="SUPFAM" id="SSF46689">
    <property type="entry name" value="Homeodomain-like"/>
    <property type="match status" value="2"/>
</dbReference>
<dbReference type="EMBL" id="BJON01000010">
    <property type="protein sequence ID" value="GED69107.1"/>
    <property type="molecule type" value="Genomic_DNA"/>
</dbReference>
<reference evidence="8" key="2">
    <citation type="submission" date="2015-07" db="EMBL/GenBank/DDBJ databases">
        <title>MeaNS - Measles Nucleotide Surveillance Program.</title>
        <authorList>
            <person name="Tran T."/>
            <person name="Druce J."/>
        </authorList>
    </citation>
    <scope>NUCLEOTIDE SEQUENCE</scope>
    <source>
        <strain evidence="8">DSM 9887</strain>
    </source>
</reference>
<dbReference type="InterPro" id="IPR018060">
    <property type="entry name" value="HTH_AraC"/>
</dbReference>
<dbReference type="OrthoDB" id="2563880at2"/>
<evidence type="ECO:0000313" key="9">
    <source>
        <dbReference type="Proteomes" id="UP000036834"/>
    </source>
</evidence>
<dbReference type="InterPro" id="IPR020449">
    <property type="entry name" value="Tscrpt_reg_AraC-type_HTH"/>
</dbReference>
<dbReference type="Proteomes" id="UP000319578">
    <property type="component" value="Unassembled WGS sequence"/>
</dbReference>
<dbReference type="SMART" id="SM00342">
    <property type="entry name" value="HTH_ARAC"/>
    <property type="match status" value="1"/>
</dbReference>
<comment type="caution">
    <text evidence="4">Lacks conserved residue(s) required for the propagation of feature annotation.</text>
</comment>
<evidence type="ECO:0000313" key="10">
    <source>
        <dbReference type="Proteomes" id="UP000319578"/>
    </source>
</evidence>
<dbReference type="STRING" id="54915.ADS79_32050"/>
<evidence type="ECO:0000256" key="2">
    <source>
        <dbReference type="ARBA" id="ARBA00023125"/>
    </source>
</evidence>
<keyword evidence="3" id="KW-0804">Transcription</keyword>
<protein>
    <submittedName>
        <fullName evidence="8">Transcriptional regulator</fullName>
    </submittedName>
</protein>
<evidence type="ECO:0000256" key="1">
    <source>
        <dbReference type="ARBA" id="ARBA00023015"/>
    </source>
</evidence>